<dbReference type="EMBL" id="SMLK01000001">
    <property type="protein sequence ID" value="TFZ07975.1"/>
    <property type="molecule type" value="Genomic_DNA"/>
</dbReference>
<gene>
    <name evidence="1" type="ORF">EZ216_02070</name>
</gene>
<organism evidence="1 2">
    <name type="scientific">Ramlibacter humi</name>
    <dbReference type="NCBI Taxonomy" id="2530451"/>
    <lineage>
        <taxon>Bacteria</taxon>
        <taxon>Pseudomonadati</taxon>
        <taxon>Pseudomonadota</taxon>
        <taxon>Betaproteobacteria</taxon>
        <taxon>Burkholderiales</taxon>
        <taxon>Comamonadaceae</taxon>
        <taxon>Ramlibacter</taxon>
    </lineage>
</organism>
<protein>
    <submittedName>
        <fullName evidence="1">Uncharacterized protein</fullName>
    </submittedName>
</protein>
<comment type="caution">
    <text evidence="1">The sequence shown here is derived from an EMBL/GenBank/DDBJ whole genome shotgun (WGS) entry which is preliminary data.</text>
</comment>
<name>A0A4Z0CCL4_9BURK</name>
<evidence type="ECO:0000313" key="1">
    <source>
        <dbReference type="EMBL" id="TFZ07975.1"/>
    </source>
</evidence>
<dbReference type="RefSeq" id="WP_135247913.1">
    <property type="nucleotide sequence ID" value="NZ_SMLK01000001.1"/>
</dbReference>
<keyword evidence="2" id="KW-1185">Reference proteome</keyword>
<dbReference type="AlphaFoldDB" id="A0A4Z0CCL4"/>
<sequence length="83" mass="8933">MSGVKNVDGDNKEVRLGMLKGTVSVYNPKGANVSYWIELGAERHPDQTLSAGHTDKFDCGAGREVHIRNRGPGKLQVLNAGLT</sequence>
<accession>A0A4Z0CCL4</accession>
<evidence type="ECO:0000313" key="2">
    <source>
        <dbReference type="Proteomes" id="UP000297839"/>
    </source>
</evidence>
<proteinExistence type="predicted"/>
<reference evidence="1 2" key="1">
    <citation type="submission" date="2019-03" db="EMBL/GenBank/DDBJ databases">
        <title>Ramlibacter sp. 18x22-1, whole genome shotgun sequence.</title>
        <authorList>
            <person name="Zhang X."/>
            <person name="Feng G."/>
            <person name="Zhu H."/>
        </authorList>
    </citation>
    <scope>NUCLEOTIDE SEQUENCE [LARGE SCALE GENOMIC DNA]</scope>
    <source>
        <strain evidence="1 2">18x22-1</strain>
    </source>
</reference>
<dbReference type="Proteomes" id="UP000297839">
    <property type="component" value="Unassembled WGS sequence"/>
</dbReference>